<dbReference type="Proteomes" id="UP000095544">
    <property type="component" value="Unassembled WGS sequence"/>
</dbReference>
<dbReference type="STRING" id="39482.ERS852491_05163"/>
<dbReference type="EMBL" id="CYZU01000115">
    <property type="protein sequence ID" value="CUP44699.1"/>
    <property type="molecule type" value="Genomic_DNA"/>
</dbReference>
<evidence type="ECO:0000313" key="1">
    <source>
        <dbReference type="EMBL" id="CUP44699.1"/>
    </source>
</evidence>
<dbReference type="AlphaFoldDB" id="A0A174NF81"/>
<reference evidence="1 2" key="1">
    <citation type="submission" date="2015-09" db="EMBL/GenBank/DDBJ databases">
        <authorList>
            <consortium name="Pathogen Informatics"/>
        </authorList>
    </citation>
    <scope>NUCLEOTIDE SEQUENCE [LARGE SCALE GENOMIC DNA]</scope>
    <source>
        <strain evidence="1 2">2789STDY5834876</strain>
    </source>
</reference>
<evidence type="ECO:0000313" key="2">
    <source>
        <dbReference type="Proteomes" id="UP000095544"/>
    </source>
</evidence>
<accession>A0A174NF81</accession>
<organism evidence="1 2">
    <name type="scientific">Faecalicatena contorta</name>
    <dbReference type="NCBI Taxonomy" id="39482"/>
    <lineage>
        <taxon>Bacteria</taxon>
        <taxon>Bacillati</taxon>
        <taxon>Bacillota</taxon>
        <taxon>Clostridia</taxon>
        <taxon>Lachnospirales</taxon>
        <taxon>Lachnospiraceae</taxon>
        <taxon>Faecalicatena</taxon>
    </lineage>
</organism>
<gene>
    <name evidence="1" type="ORF">ERS852491_05163</name>
</gene>
<dbReference type="RefSeq" id="WP_157355752.1">
    <property type="nucleotide sequence ID" value="NZ_CYZU01000115.1"/>
</dbReference>
<sequence>MEEKNYTVEYDGWLINVVAGSIKQARHRAWLKFNEAYPTPYGKFMSGITDVSVEN</sequence>
<name>A0A174NF81_9FIRM</name>
<protein>
    <submittedName>
        <fullName evidence="1">Uncharacterized protein</fullName>
    </submittedName>
</protein>
<proteinExistence type="predicted"/>